<feature type="domain" description="AbiEi antitoxin N-terminal" evidence="2">
    <location>
        <begin position="5"/>
        <end position="36"/>
    </location>
</feature>
<dbReference type="InterPro" id="IPR025159">
    <property type="entry name" value="AbiEi_N"/>
</dbReference>
<dbReference type="Proteomes" id="UP000320648">
    <property type="component" value="Unassembled WGS sequence"/>
</dbReference>
<protein>
    <submittedName>
        <fullName evidence="3">DUF559 domain-containing protein</fullName>
    </submittedName>
</protein>
<evidence type="ECO:0000259" key="2">
    <source>
        <dbReference type="Pfam" id="PF13338"/>
    </source>
</evidence>
<dbReference type="EMBL" id="VMTX01000020">
    <property type="protein sequence ID" value="TVU81183.1"/>
    <property type="molecule type" value="Genomic_DNA"/>
</dbReference>
<reference evidence="3 4" key="1">
    <citation type="submission" date="2019-07" db="EMBL/GenBank/DDBJ databases">
        <title>Draft genome of C. aurimucosum strain 15-4290.</title>
        <authorList>
            <person name="Pacheco L.G.C."/>
            <person name="Aguiar E.R.G.R."/>
            <person name="Navas J."/>
            <person name="Santos C.S."/>
            <person name="Rocha D.J.P.G."/>
        </authorList>
    </citation>
    <scope>NUCLEOTIDE SEQUENCE [LARGE SCALE GENOMIC DNA]</scope>
    <source>
        <strain evidence="3 4">15-4290</strain>
    </source>
</reference>
<evidence type="ECO:0000313" key="4">
    <source>
        <dbReference type="Proteomes" id="UP000320648"/>
    </source>
</evidence>
<accession>A0A558IID7</accession>
<dbReference type="Pfam" id="PF04480">
    <property type="entry name" value="DUF559"/>
    <property type="match status" value="1"/>
</dbReference>
<sequence>MKAWTTAELREQGLSKEAIRRKLRAGTLFRVHRGIYSDEWSPLAVARALAHGLSRIHFTGKTAQEIHLGRKLTFPLEAEGPRTLKGKNFRVTHSRLSATAKVNGLPVVQVLWAARRIAAACGQLLEEYYRGKTGPARLEDDRRRMRRVPRRLKETIRRTPIGADSVPERQLSRRLSADGIFPEHNALIAGYRFDLKIGKLIIEVDGWEYHKNDRAFQADRSKQNAAVAHGYTVLRFTADDIRYHLNDAFLLIKATLELLKGRNPKLPSAATQPYWTWHLCMQTLSS</sequence>
<dbReference type="RefSeq" id="WP_158382034.1">
    <property type="nucleotide sequence ID" value="NZ_VMTX01000020.1"/>
</dbReference>
<feature type="domain" description="DUF559" evidence="1">
    <location>
        <begin position="197"/>
        <end position="255"/>
    </location>
</feature>
<gene>
    <name evidence="3" type="ORF">FQN05_11935</name>
</gene>
<evidence type="ECO:0000313" key="3">
    <source>
        <dbReference type="EMBL" id="TVU81183.1"/>
    </source>
</evidence>
<dbReference type="SUPFAM" id="SSF52980">
    <property type="entry name" value="Restriction endonuclease-like"/>
    <property type="match status" value="1"/>
</dbReference>
<dbReference type="Gene3D" id="3.40.960.10">
    <property type="entry name" value="VSR Endonuclease"/>
    <property type="match status" value="1"/>
</dbReference>
<organism evidence="3 4">
    <name type="scientific">Corynebacterium aurimucosum</name>
    <dbReference type="NCBI Taxonomy" id="169292"/>
    <lineage>
        <taxon>Bacteria</taxon>
        <taxon>Bacillati</taxon>
        <taxon>Actinomycetota</taxon>
        <taxon>Actinomycetes</taxon>
        <taxon>Mycobacteriales</taxon>
        <taxon>Corynebacteriaceae</taxon>
        <taxon>Corynebacterium</taxon>
    </lineage>
</organism>
<dbReference type="InterPro" id="IPR011335">
    <property type="entry name" value="Restrct_endonuc-II-like"/>
</dbReference>
<proteinExistence type="predicted"/>
<comment type="caution">
    <text evidence="3">The sequence shown here is derived from an EMBL/GenBank/DDBJ whole genome shotgun (WGS) entry which is preliminary data.</text>
</comment>
<dbReference type="InterPro" id="IPR007569">
    <property type="entry name" value="DUF559"/>
</dbReference>
<dbReference type="AlphaFoldDB" id="A0A558IID7"/>
<dbReference type="Pfam" id="PF13338">
    <property type="entry name" value="AbiEi_4"/>
    <property type="match status" value="1"/>
</dbReference>
<name>A0A558IID7_9CORY</name>
<evidence type="ECO:0000259" key="1">
    <source>
        <dbReference type="Pfam" id="PF04480"/>
    </source>
</evidence>